<organism evidence="3 4">
    <name type="scientific">Micromonospora zamorensis</name>
    <dbReference type="NCBI Taxonomy" id="709883"/>
    <lineage>
        <taxon>Bacteria</taxon>
        <taxon>Bacillati</taxon>
        <taxon>Actinomycetota</taxon>
        <taxon>Actinomycetes</taxon>
        <taxon>Micromonosporales</taxon>
        <taxon>Micromonosporaceae</taxon>
        <taxon>Micromonospora</taxon>
    </lineage>
</organism>
<feature type="transmembrane region" description="Helical" evidence="2">
    <location>
        <begin position="6"/>
        <end position="27"/>
    </location>
</feature>
<name>A0ABZ1PMU0_9ACTN</name>
<reference evidence="3 4" key="1">
    <citation type="submission" date="2022-10" db="EMBL/GenBank/DDBJ databases">
        <title>The complete genomes of actinobacterial strains from the NBC collection.</title>
        <authorList>
            <person name="Joergensen T.S."/>
            <person name="Alvarez Arevalo M."/>
            <person name="Sterndorff E.B."/>
            <person name="Faurdal D."/>
            <person name="Vuksanovic O."/>
            <person name="Mourched A.-S."/>
            <person name="Charusanti P."/>
            <person name="Shaw S."/>
            <person name="Blin K."/>
            <person name="Weber T."/>
        </authorList>
    </citation>
    <scope>NUCLEOTIDE SEQUENCE [LARGE SCALE GENOMIC DNA]</scope>
    <source>
        <strain evidence="3 4">NBC_00396</strain>
    </source>
</reference>
<protein>
    <submittedName>
        <fullName evidence="3">Uncharacterized protein</fullName>
    </submittedName>
</protein>
<evidence type="ECO:0000313" key="4">
    <source>
        <dbReference type="Proteomes" id="UP001346877"/>
    </source>
</evidence>
<dbReference type="Proteomes" id="UP001346877">
    <property type="component" value="Chromosome"/>
</dbReference>
<keyword evidence="4" id="KW-1185">Reference proteome</keyword>
<keyword evidence="1" id="KW-0175">Coiled coil</keyword>
<dbReference type="RefSeq" id="WP_328375716.1">
    <property type="nucleotide sequence ID" value="NZ_CP107941.1"/>
</dbReference>
<proteinExistence type="predicted"/>
<evidence type="ECO:0000313" key="3">
    <source>
        <dbReference type="EMBL" id="WUI85453.1"/>
    </source>
</evidence>
<evidence type="ECO:0000256" key="1">
    <source>
        <dbReference type="SAM" id="Coils"/>
    </source>
</evidence>
<feature type="coiled-coil region" evidence="1">
    <location>
        <begin position="37"/>
        <end position="73"/>
    </location>
</feature>
<sequence length="201" mass="22928">MAWDWVVPVAASGFGALVGVSGILASFKTSEKSRQHAENLAKERHRHELELAKQKSEHDLRLAREQRRQERQAVAYAEILKEVQRVSFWANASHPKEALDKDDAPKHLHLVTDPAADALLRTYGSNEVIDLFDTWRTSVQDILKSFHLLKIDLNADPVSRQLNGKQTSQEWSRLYNELVPAENTAKDTLTKRIQQELQTVE</sequence>
<keyword evidence="2" id="KW-1133">Transmembrane helix</keyword>
<gene>
    <name evidence="3" type="ORF">OG375_14435</name>
</gene>
<keyword evidence="2" id="KW-0812">Transmembrane</keyword>
<accession>A0ABZ1PMU0</accession>
<keyword evidence="2" id="KW-0472">Membrane</keyword>
<dbReference type="EMBL" id="CP107941">
    <property type="protein sequence ID" value="WUI85453.1"/>
    <property type="molecule type" value="Genomic_DNA"/>
</dbReference>
<evidence type="ECO:0000256" key="2">
    <source>
        <dbReference type="SAM" id="Phobius"/>
    </source>
</evidence>